<proteinExistence type="predicted"/>
<evidence type="ECO:0000259" key="6">
    <source>
        <dbReference type="PROSITE" id="PS52015"/>
    </source>
</evidence>
<feature type="chain" id="PRO_5036980929" evidence="5">
    <location>
        <begin position="26"/>
        <end position="121"/>
    </location>
</feature>
<keyword evidence="8" id="KW-1185">Reference proteome</keyword>
<dbReference type="Pfam" id="PF03544">
    <property type="entry name" value="TonB_C"/>
    <property type="match status" value="1"/>
</dbReference>
<feature type="signal peptide" evidence="5">
    <location>
        <begin position="1"/>
        <end position="25"/>
    </location>
</feature>
<evidence type="ECO:0000256" key="3">
    <source>
        <dbReference type="ARBA" id="ARBA00022989"/>
    </source>
</evidence>
<sequence>MKTIHAISRFVIAIALSAGAMHSHANETKNPWLNNACSMPEYDGSMLRGDEKGTVKLRFATDASGKVIDAKIEESSGYVKLDRASIAALKNCRFDGASNAAIAESAEAQNAKRITFAWSIK</sequence>
<evidence type="ECO:0000313" key="8">
    <source>
        <dbReference type="Proteomes" id="UP000678545"/>
    </source>
</evidence>
<evidence type="ECO:0000256" key="4">
    <source>
        <dbReference type="ARBA" id="ARBA00023136"/>
    </source>
</evidence>
<dbReference type="Proteomes" id="UP000678545">
    <property type="component" value="Unassembled WGS sequence"/>
</dbReference>
<gene>
    <name evidence="7" type="ORF">KDM90_08725</name>
</gene>
<dbReference type="GO" id="GO:0055085">
    <property type="term" value="P:transmembrane transport"/>
    <property type="evidence" value="ECO:0007669"/>
    <property type="project" value="InterPro"/>
</dbReference>
<keyword evidence="5" id="KW-0732">Signal</keyword>
<accession>A0A941E0B8</accession>
<protein>
    <submittedName>
        <fullName evidence="7">Energy transducer TonB</fullName>
    </submittedName>
</protein>
<reference evidence="7" key="1">
    <citation type="submission" date="2021-04" db="EMBL/GenBank/DDBJ databases">
        <title>novel species isolated from subtropical streams in China.</title>
        <authorList>
            <person name="Lu H."/>
        </authorList>
    </citation>
    <scope>NUCLEOTIDE SEQUENCE</scope>
    <source>
        <strain evidence="7">FT137W</strain>
    </source>
</reference>
<feature type="domain" description="TonB C-terminal" evidence="6">
    <location>
        <begin position="27"/>
        <end position="121"/>
    </location>
</feature>
<name>A0A941E0B8_9BURK</name>
<dbReference type="NCBIfam" id="TIGR01352">
    <property type="entry name" value="tonB_Cterm"/>
    <property type="match status" value="1"/>
</dbReference>
<keyword evidence="4" id="KW-0472">Membrane</keyword>
<evidence type="ECO:0000256" key="1">
    <source>
        <dbReference type="ARBA" id="ARBA00004167"/>
    </source>
</evidence>
<dbReference type="InterPro" id="IPR006260">
    <property type="entry name" value="TonB/TolA_C"/>
</dbReference>
<dbReference type="AlphaFoldDB" id="A0A941E0B8"/>
<dbReference type="InterPro" id="IPR037682">
    <property type="entry name" value="TonB_C"/>
</dbReference>
<comment type="subcellular location">
    <subcellularLocation>
        <location evidence="1">Membrane</location>
        <topology evidence="1">Single-pass membrane protein</topology>
    </subcellularLocation>
</comment>
<evidence type="ECO:0000256" key="5">
    <source>
        <dbReference type="SAM" id="SignalP"/>
    </source>
</evidence>
<keyword evidence="2" id="KW-0812">Transmembrane</keyword>
<comment type="caution">
    <text evidence="7">The sequence shown here is derived from an EMBL/GenBank/DDBJ whole genome shotgun (WGS) entry which is preliminary data.</text>
</comment>
<dbReference type="SUPFAM" id="SSF74653">
    <property type="entry name" value="TolA/TonB C-terminal domain"/>
    <property type="match status" value="1"/>
</dbReference>
<evidence type="ECO:0000256" key="2">
    <source>
        <dbReference type="ARBA" id="ARBA00022692"/>
    </source>
</evidence>
<dbReference type="Gene3D" id="3.30.1150.10">
    <property type="match status" value="1"/>
</dbReference>
<keyword evidence="3" id="KW-1133">Transmembrane helix</keyword>
<organism evidence="7 8">
    <name type="scientific">Undibacterium fentianense</name>
    <dbReference type="NCBI Taxonomy" id="2828728"/>
    <lineage>
        <taxon>Bacteria</taxon>
        <taxon>Pseudomonadati</taxon>
        <taxon>Pseudomonadota</taxon>
        <taxon>Betaproteobacteria</taxon>
        <taxon>Burkholderiales</taxon>
        <taxon>Oxalobacteraceae</taxon>
        <taxon>Undibacterium</taxon>
    </lineage>
</organism>
<dbReference type="PROSITE" id="PS52015">
    <property type="entry name" value="TONB_CTD"/>
    <property type="match status" value="1"/>
</dbReference>
<dbReference type="GO" id="GO:0016020">
    <property type="term" value="C:membrane"/>
    <property type="evidence" value="ECO:0007669"/>
    <property type="project" value="UniProtKB-SubCell"/>
</dbReference>
<evidence type="ECO:0000313" key="7">
    <source>
        <dbReference type="EMBL" id="MBR7800080.1"/>
    </source>
</evidence>
<dbReference type="EMBL" id="JAGSPJ010000003">
    <property type="protein sequence ID" value="MBR7800080.1"/>
    <property type="molecule type" value="Genomic_DNA"/>
</dbReference>
<dbReference type="RefSeq" id="WP_212675217.1">
    <property type="nucleotide sequence ID" value="NZ_JAGSPJ010000003.1"/>
</dbReference>